<dbReference type="GO" id="GO:0003700">
    <property type="term" value="F:DNA-binding transcription factor activity"/>
    <property type="evidence" value="ECO:0007669"/>
    <property type="project" value="TreeGrafter"/>
</dbReference>
<dbReference type="SUPFAM" id="SSF47413">
    <property type="entry name" value="lambda repressor-like DNA-binding domains"/>
    <property type="match status" value="1"/>
</dbReference>
<evidence type="ECO:0000313" key="3">
    <source>
        <dbReference type="EMBL" id="NKC68042.1"/>
    </source>
</evidence>
<dbReference type="InterPro" id="IPR001387">
    <property type="entry name" value="Cro/C1-type_HTH"/>
</dbReference>
<dbReference type="EMBL" id="JAAVMB010000008">
    <property type="protein sequence ID" value="NKC68042.1"/>
    <property type="molecule type" value="Genomic_DNA"/>
</dbReference>
<dbReference type="Pfam" id="PF01381">
    <property type="entry name" value="HTH_3"/>
    <property type="match status" value="1"/>
</dbReference>
<feature type="domain" description="HTH cro/C1-type" evidence="2">
    <location>
        <begin position="13"/>
        <end position="67"/>
    </location>
</feature>
<organism evidence="3 4">
    <name type="scientific">Vagococcus fluvialis</name>
    <dbReference type="NCBI Taxonomy" id="2738"/>
    <lineage>
        <taxon>Bacteria</taxon>
        <taxon>Bacillati</taxon>
        <taxon>Bacillota</taxon>
        <taxon>Bacilli</taxon>
        <taxon>Lactobacillales</taxon>
        <taxon>Enterococcaceae</taxon>
        <taxon>Vagococcus</taxon>
    </lineage>
</organism>
<accession>A0A7X6D975</accession>
<comment type="caution">
    <text evidence="3">The sequence shown here is derived from an EMBL/GenBank/DDBJ whole genome shotgun (WGS) entry which is preliminary data.</text>
</comment>
<gene>
    <name evidence="3" type="ORF">HED35_08085</name>
</gene>
<sequence length="108" mass="12388">MKTDLLNTLGSQVRALRLGQGMTQQELAERCELSLPFINLIENNKRNVSLETLVKLLSALNITLSEFFEPFSHGDDDNLTSFLLLLQQSPKKDEYIRIFTQMIELSEE</sequence>
<evidence type="ECO:0000313" key="4">
    <source>
        <dbReference type="Proteomes" id="UP000521358"/>
    </source>
</evidence>
<protein>
    <submittedName>
        <fullName evidence="3">Helix-turn-helix transcriptional regulator</fullName>
    </submittedName>
</protein>
<dbReference type="CDD" id="cd00093">
    <property type="entry name" value="HTH_XRE"/>
    <property type="match status" value="1"/>
</dbReference>
<dbReference type="InterPro" id="IPR050807">
    <property type="entry name" value="TransReg_Diox_bact_type"/>
</dbReference>
<evidence type="ECO:0000256" key="1">
    <source>
        <dbReference type="ARBA" id="ARBA00023125"/>
    </source>
</evidence>
<dbReference type="Proteomes" id="UP000521358">
    <property type="component" value="Unassembled WGS sequence"/>
</dbReference>
<name>A0A7X6D975_9ENTE</name>
<dbReference type="SMART" id="SM00530">
    <property type="entry name" value="HTH_XRE"/>
    <property type="match status" value="1"/>
</dbReference>
<keyword evidence="1" id="KW-0238">DNA-binding</keyword>
<dbReference type="PROSITE" id="PS50943">
    <property type="entry name" value="HTH_CROC1"/>
    <property type="match status" value="1"/>
</dbReference>
<dbReference type="Gene3D" id="1.10.260.40">
    <property type="entry name" value="lambda repressor-like DNA-binding domains"/>
    <property type="match status" value="1"/>
</dbReference>
<dbReference type="InterPro" id="IPR010982">
    <property type="entry name" value="Lambda_DNA-bd_dom_sf"/>
</dbReference>
<dbReference type="PANTHER" id="PTHR46797">
    <property type="entry name" value="HTH-TYPE TRANSCRIPTIONAL REGULATOR"/>
    <property type="match status" value="1"/>
</dbReference>
<dbReference type="AlphaFoldDB" id="A0A7X6D975"/>
<dbReference type="PANTHER" id="PTHR46797:SF1">
    <property type="entry name" value="METHYLPHOSPHONATE SYNTHASE"/>
    <property type="match status" value="1"/>
</dbReference>
<dbReference type="GO" id="GO:0005829">
    <property type="term" value="C:cytosol"/>
    <property type="evidence" value="ECO:0007669"/>
    <property type="project" value="TreeGrafter"/>
</dbReference>
<evidence type="ECO:0000259" key="2">
    <source>
        <dbReference type="PROSITE" id="PS50943"/>
    </source>
</evidence>
<reference evidence="3 4" key="1">
    <citation type="submission" date="2020-03" db="EMBL/GenBank/DDBJ databases">
        <title>Bacterial samples isolated from urine from healthy bovine heifers (Gyr breed).</title>
        <authorList>
            <person name="Giannattasio-Ferraz S."/>
            <person name="Maskeri L."/>
            <person name="Penido A."/>
            <person name="Barbosa-Stancioli E.F."/>
            <person name="Putonti C."/>
        </authorList>
    </citation>
    <scope>NUCLEOTIDE SEQUENCE [LARGE SCALE GENOMIC DNA]</scope>
    <source>
        <strain evidence="3 4">UFMG-H7</strain>
    </source>
</reference>
<dbReference type="RefSeq" id="WP_167807279.1">
    <property type="nucleotide sequence ID" value="NZ_JAAVMB010000008.1"/>
</dbReference>
<dbReference type="GO" id="GO:0003677">
    <property type="term" value="F:DNA binding"/>
    <property type="evidence" value="ECO:0007669"/>
    <property type="project" value="UniProtKB-KW"/>
</dbReference>
<proteinExistence type="predicted"/>